<dbReference type="InterPro" id="IPR000276">
    <property type="entry name" value="GPCR_Rhodpsn"/>
</dbReference>
<dbReference type="Pfam" id="PF00001">
    <property type="entry name" value="7tm_1"/>
    <property type="match status" value="1"/>
</dbReference>
<organism evidence="12 14">
    <name type="scientific">Adineta ricciae</name>
    <name type="common">Rotifer</name>
    <dbReference type="NCBI Taxonomy" id="249248"/>
    <lineage>
        <taxon>Eukaryota</taxon>
        <taxon>Metazoa</taxon>
        <taxon>Spiralia</taxon>
        <taxon>Gnathifera</taxon>
        <taxon>Rotifera</taxon>
        <taxon>Eurotatoria</taxon>
        <taxon>Bdelloidea</taxon>
        <taxon>Adinetida</taxon>
        <taxon>Adinetidae</taxon>
        <taxon>Adineta</taxon>
    </lineage>
</organism>
<feature type="transmembrane region" description="Helical" evidence="9">
    <location>
        <begin position="91"/>
        <end position="110"/>
    </location>
</feature>
<proteinExistence type="predicted"/>
<dbReference type="SUPFAM" id="SSF81321">
    <property type="entry name" value="Family A G protein-coupled receptor-like"/>
    <property type="match status" value="1"/>
</dbReference>
<evidence type="ECO:0000313" key="11">
    <source>
        <dbReference type="EMBL" id="CAF1111808.1"/>
    </source>
</evidence>
<dbReference type="GO" id="GO:0005886">
    <property type="term" value="C:plasma membrane"/>
    <property type="evidence" value="ECO:0007669"/>
    <property type="project" value="UniProtKB-SubCell"/>
</dbReference>
<evidence type="ECO:0000256" key="7">
    <source>
        <dbReference type="ARBA" id="ARBA00023170"/>
    </source>
</evidence>
<evidence type="ECO:0000313" key="14">
    <source>
        <dbReference type="Proteomes" id="UP000663852"/>
    </source>
</evidence>
<evidence type="ECO:0000256" key="2">
    <source>
        <dbReference type="ARBA" id="ARBA00022475"/>
    </source>
</evidence>
<comment type="subcellular location">
    <subcellularLocation>
        <location evidence="1">Cell membrane</location>
        <topology evidence="1">Multi-pass membrane protein</topology>
    </subcellularLocation>
</comment>
<keyword evidence="5" id="KW-0297">G-protein coupled receptor</keyword>
<feature type="transmembrane region" description="Helical" evidence="9">
    <location>
        <begin position="17"/>
        <end position="37"/>
    </location>
</feature>
<name>A0A815QVC9_ADIRI</name>
<dbReference type="AlphaFoldDB" id="A0A815QVC9"/>
<keyword evidence="8" id="KW-0807">Transducer</keyword>
<dbReference type="EMBL" id="CAJNOR010001274">
    <property type="protein sequence ID" value="CAF1111808.1"/>
    <property type="molecule type" value="Genomic_DNA"/>
</dbReference>
<feature type="domain" description="G-protein coupled receptors family 1 profile" evidence="10">
    <location>
        <begin position="29"/>
        <end position="295"/>
    </location>
</feature>
<dbReference type="PANTHER" id="PTHR24228:SF59">
    <property type="entry name" value="NEUROPEPTIDE RECEPTOR 15"/>
    <property type="match status" value="1"/>
</dbReference>
<evidence type="ECO:0000256" key="5">
    <source>
        <dbReference type="ARBA" id="ARBA00023040"/>
    </source>
</evidence>
<feature type="transmembrane region" description="Helical" evidence="9">
    <location>
        <begin position="240"/>
        <end position="260"/>
    </location>
</feature>
<keyword evidence="2" id="KW-1003">Cell membrane</keyword>
<protein>
    <recommendedName>
        <fullName evidence="10">G-protein coupled receptors family 1 profile domain-containing protein</fullName>
    </recommendedName>
</protein>
<evidence type="ECO:0000256" key="1">
    <source>
        <dbReference type="ARBA" id="ARBA00004651"/>
    </source>
</evidence>
<dbReference type="Proteomes" id="UP000663828">
    <property type="component" value="Unassembled WGS sequence"/>
</dbReference>
<evidence type="ECO:0000256" key="8">
    <source>
        <dbReference type="ARBA" id="ARBA00023224"/>
    </source>
</evidence>
<evidence type="ECO:0000313" key="13">
    <source>
        <dbReference type="Proteomes" id="UP000663828"/>
    </source>
</evidence>
<feature type="transmembrane region" description="Helical" evidence="9">
    <location>
        <begin position="49"/>
        <end position="71"/>
    </location>
</feature>
<keyword evidence="6 9" id="KW-0472">Membrane</keyword>
<keyword evidence="7" id="KW-0675">Receptor</keyword>
<evidence type="ECO:0000256" key="3">
    <source>
        <dbReference type="ARBA" id="ARBA00022692"/>
    </source>
</evidence>
<keyword evidence="4 9" id="KW-1133">Transmembrane helix</keyword>
<dbReference type="PANTHER" id="PTHR24228">
    <property type="entry name" value="B2 BRADYKININ RECEPTOR/ANGIOTENSIN II RECEPTOR"/>
    <property type="match status" value="1"/>
</dbReference>
<evidence type="ECO:0000259" key="10">
    <source>
        <dbReference type="PROSITE" id="PS50262"/>
    </source>
</evidence>
<feature type="transmembrane region" description="Helical" evidence="9">
    <location>
        <begin position="280"/>
        <end position="302"/>
    </location>
</feature>
<sequence length="326" mass="37827">MSTAAFLYYLHEYIFKYGGSILIIVGTISCVLNLMVFTRNNLRKNPCTIYLIAINIIDLSYIYSAFFLLILASGYNIDPTAYSTFFCRFRYYIGFILLVYEPSCLILASADRTLITSRNAATRRHSTCRMAVINIIAICVFWTIFHIHAWIGMQILQFGPNIFVCYFNPGAYETFISYYTLIVHGAVLPSLMLTFGFWTWKNLRRVRHATNPDRTTNTTVVTTGSPQILQTKDQQLIRMVLMEIMVYILCKYPIVIFHIYQEITEYNEKSPEQQLIEQNLVILTIFTSSIENCISCYTNVIVSKTFRLELKRLLKNIPQMLCCQRC</sequence>
<dbReference type="Proteomes" id="UP000663852">
    <property type="component" value="Unassembled WGS sequence"/>
</dbReference>
<feature type="transmembrane region" description="Helical" evidence="9">
    <location>
        <begin position="176"/>
        <end position="198"/>
    </location>
</feature>
<dbReference type="PROSITE" id="PS50262">
    <property type="entry name" value="G_PROTEIN_RECEP_F1_2"/>
    <property type="match status" value="1"/>
</dbReference>
<feature type="transmembrane region" description="Helical" evidence="9">
    <location>
        <begin position="131"/>
        <end position="156"/>
    </location>
</feature>
<dbReference type="EMBL" id="CAJNOJ010000493">
    <property type="protein sequence ID" value="CAF1467419.1"/>
    <property type="molecule type" value="Genomic_DNA"/>
</dbReference>
<evidence type="ECO:0000256" key="9">
    <source>
        <dbReference type="SAM" id="Phobius"/>
    </source>
</evidence>
<keyword evidence="3 9" id="KW-0812">Transmembrane</keyword>
<keyword evidence="13" id="KW-1185">Reference proteome</keyword>
<comment type="caution">
    <text evidence="12">The sequence shown here is derived from an EMBL/GenBank/DDBJ whole genome shotgun (WGS) entry which is preliminary data.</text>
</comment>
<reference evidence="12" key="1">
    <citation type="submission" date="2021-02" db="EMBL/GenBank/DDBJ databases">
        <authorList>
            <person name="Nowell W R."/>
        </authorList>
    </citation>
    <scope>NUCLEOTIDE SEQUENCE</scope>
</reference>
<evidence type="ECO:0000256" key="4">
    <source>
        <dbReference type="ARBA" id="ARBA00022989"/>
    </source>
</evidence>
<evidence type="ECO:0000256" key="6">
    <source>
        <dbReference type="ARBA" id="ARBA00023136"/>
    </source>
</evidence>
<dbReference type="InterPro" id="IPR017452">
    <property type="entry name" value="GPCR_Rhodpsn_7TM"/>
</dbReference>
<evidence type="ECO:0000313" key="12">
    <source>
        <dbReference type="EMBL" id="CAF1467419.1"/>
    </source>
</evidence>
<accession>A0A815QVC9</accession>
<gene>
    <name evidence="12" type="ORF">EDS130_LOCUS40559</name>
    <name evidence="11" type="ORF">XAT740_LOCUS18900</name>
</gene>
<dbReference type="Gene3D" id="1.20.1070.10">
    <property type="entry name" value="Rhodopsin 7-helix transmembrane proteins"/>
    <property type="match status" value="1"/>
</dbReference>
<dbReference type="GO" id="GO:0004930">
    <property type="term" value="F:G protein-coupled receptor activity"/>
    <property type="evidence" value="ECO:0007669"/>
    <property type="project" value="UniProtKB-KW"/>
</dbReference>